<name>A0ABQ3BJK7_9FLAO</name>
<dbReference type="GeneID" id="94368367"/>
<reference evidence="2" key="1">
    <citation type="journal article" date="2019" name="Int. J. Syst. Evol. Microbiol.">
        <title>The Global Catalogue of Microorganisms (GCM) 10K type strain sequencing project: providing services to taxonomists for standard genome sequencing and annotation.</title>
        <authorList>
            <consortium name="The Broad Institute Genomics Platform"/>
            <consortium name="The Broad Institute Genome Sequencing Center for Infectious Disease"/>
            <person name="Wu L."/>
            <person name="Ma J."/>
        </authorList>
    </citation>
    <scope>NUCLEOTIDE SEQUENCE [LARGE SCALE GENOMIC DNA]</scope>
    <source>
        <strain evidence="2">KCTC 12708</strain>
    </source>
</reference>
<dbReference type="Proteomes" id="UP000615593">
    <property type="component" value="Unassembled WGS sequence"/>
</dbReference>
<protein>
    <recommendedName>
        <fullName evidence="3">Lipoprotein</fullName>
    </recommendedName>
</protein>
<comment type="caution">
    <text evidence="1">The sequence shown here is derived from an EMBL/GenBank/DDBJ whole genome shotgun (WGS) entry which is preliminary data.</text>
</comment>
<keyword evidence="2" id="KW-1185">Reference proteome</keyword>
<accession>A0ABQ3BJK7</accession>
<dbReference type="EMBL" id="BMWY01000002">
    <property type="protein sequence ID" value="GGZ48432.1"/>
    <property type="molecule type" value="Genomic_DNA"/>
</dbReference>
<evidence type="ECO:0000313" key="1">
    <source>
        <dbReference type="EMBL" id="GGZ48432.1"/>
    </source>
</evidence>
<proteinExistence type="predicted"/>
<dbReference type="RefSeq" id="WP_027884098.1">
    <property type="nucleotide sequence ID" value="NZ_BMWY01000002.1"/>
</dbReference>
<sequence>MKKQILTSVLCGLSVLSCQSQSNKPTLDNEIEKWKKELILTGELGNPCNYDSFQKWIEENPDQVFGISDNITIKKTDFNNDGMVDAFVSMEVEPCNGGNATSSDYSVLIFSNEGEYYKDVKLTERIEKKIKSELAENGVYSIWKLSTSLKSFDGTINGETYIWIDEDASCCPSYSGNFEYNPETQELKSEITKE</sequence>
<dbReference type="PROSITE" id="PS51257">
    <property type="entry name" value="PROKAR_LIPOPROTEIN"/>
    <property type="match status" value="1"/>
</dbReference>
<gene>
    <name evidence="1" type="ORF">GCM10008088_07060</name>
</gene>
<organism evidence="1 2">
    <name type="scientific">Mesonia mobilis</name>
    <dbReference type="NCBI Taxonomy" id="369791"/>
    <lineage>
        <taxon>Bacteria</taxon>
        <taxon>Pseudomonadati</taxon>
        <taxon>Bacteroidota</taxon>
        <taxon>Flavobacteriia</taxon>
        <taxon>Flavobacteriales</taxon>
        <taxon>Flavobacteriaceae</taxon>
        <taxon>Mesonia</taxon>
    </lineage>
</organism>
<evidence type="ECO:0000313" key="2">
    <source>
        <dbReference type="Proteomes" id="UP000615593"/>
    </source>
</evidence>
<evidence type="ECO:0008006" key="3">
    <source>
        <dbReference type="Google" id="ProtNLM"/>
    </source>
</evidence>